<dbReference type="EMBL" id="UAUU01000003">
    <property type="protein sequence ID" value="SPZ84647.1"/>
    <property type="molecule type" value="Genomic_DNA"/>
</dbReference>
<dbReference type="InterPro" id="IPR011250">
    <property type="entry name" value="OMP/PagP_B-barrel"/>
</dbReference>
<sequence length="192" mass="20106">MKKSTLLLLITAGIGYQAHAQKIETTPQMSSEVGIEPIKQGNWMVGGSIGNLGYSFEAKSFNIALQPRAGYFVSDGLAIGAQANLGLATVKDADNEWTYGVAPFVRYYFPNAGSTTGRFFGQGDIGISGSSKGKDVALAVGANVGYAHFITRTVALEATFGYNYSKANINTGSGASGLGVGLGFQIYLPGKR</sequence>
<protein>
    <recommendedName>
        <fullName evidence="3">Outer membrane protein beta-barrel domain-containing protein</fullName>
    </recommendedName>
</protein>
<dbReference type="RefSeq" id="WP_046673497.1">
    <property type="nucleotide sequence ID" value="NZ_CP069793.1"/>
</dbReference>
<dbReference type="AlphaFoldDB" id="A0A2X2IQZ0"/>
<dbReference type="GeneID" id="97180638"/>
<organism evidence="1 2">
    <name type="scientific">Sphingobacterium multivorum</name>
    <dbReference type="NCBI Taxonomy" id="28454"/>
    <lineage>
        <taxon>Bacteria</taxon>
        <taxon>Pseudomonadati</taxon>
        <taxon>Bacteroidota</taxon>
        <taxon>Sphingobacteriia</taxon>
        <taxon>Sphingobacteriales</taxon>
        <taxon>Sphingobacteriaceae</taxon>
        <taxon>Sphingobacterium</taxon>
    </lineage>
</organism>
<reference evidence="1 2" key="1">
    <citation type="submission" date="2018-06" db="EMBL/GenBank/DDBJ databases">
        <authorList>
            <consortium name="Pathogen Informatics"/>
            <person name="Doyle S."/>
        </authorList>
    </citation>
    <scope>NUCLEOTIDE SEQUENCE [LARGE SCALE GENOMIC DNA]</scope>
    <source>
        <strain evidence="1 2">NCTC11343</strain>
    </source>
</reference>
<evidence type="ECO:0000313" key="1">
    <source>
        <dbReference type="EMBL" id="SPZ84647.1"/>
    </source>
</evidence>
<accession>A0A2X2IQZ0</accession>
<dbReference type="SUPFAM" id="SSF56925">
    <property type="entry name" value="OMPA-like"/>
    <property type="match status" value="1"/>
</dbReference>
<proteinExistence type="predicted"/>
<evidence type="ECO:0000313" key="2">
    <source>
        <dbReference type="Proteomes" id="UP000251241"/>
    </source>
</evidence>
<name>A0A2X2IQZ0_SPHMU</name>
<evidence type="ECO:0008006" key="3">
    <source>
        <dbReference type="Google" id="ProtNLM"/>
    </source>
</evidence>
<dbReference type="Proteomes" id="UP000251241">
    <property type="component" value="Unassembled WGS sequence"/>
</dbReference>
<gene>
    <name evidence="1" type="ORF">NCTC11343_01191</name>
</gene>